<dbReference type="STRING" id="13370.A0A448YSI8"/>
<accession>A0A448YSI8</accession>
<evidence type="ECO:0000313" key="11">
    <source>
        <dbReference type="EMBL" id="VEU23884.1"/>
    </source>
</evidence>
<reference evidence="11 12" key="1">
    <citation type="submission" date="2018-12" db="EMBL/GenBank/DDBJ databases">
        <authorList>
            <person name="Tiukova I."/>
            <person name="Dainat J."/>
        </authorList>
    </citation>
    <scope>NUCLEOTIDE SEQUENCE [LARGE SCALE GENOMIC DNA]</scope>
</reference>
<keyword evidence="5 8" id="KW-0175">Coiled coil</keyword>
<feature type="coiled-coil region" evidence="8">
    <location>
        <begin position="159"/>
        <end position="189"/>
    </location>
</feature>
<evidence type="ECO:0000256" key="2">
    <source>
        <dbReference type="ARBA" id="ARBA00004370"/>
    </source>
</evidence>
<proteinExistence type="predicted"/>
<evidence type="ECO:0000313" key="12">
    <source>
        <dbReference type="Proteomes" id="UP000290900"/>
    </source>
</evidence>
<dbReference type="GO" id="GO:0005739">
    <property type="term" value="C:mitochondrion"/>
    <property type="evidence" value="ECO:0007669"/>
    <property type="project" value="UniProtKB-SubCell"/>
</dbReference>
<gene>
    <name evidence="11" type="ORF">BRENAR_LOCUS4613</name>
</gene>
<dbReference type="FunCoup" id="A0A448YSI8">
    <property type="interactions" value="1"/>
</dbReference>
<evidence type="ECO:0000256" key="10">
    <source>
        <dbReference type="SAM" id="Phobius"/>
    </source>
</evidence>
<dbReference type="InterPro" id="IPR024461">
    <property type="entry name" value="CCDC90-like"/>
</dbReference>
<feature type="compositionally biased region" description="Acidic residues" evidence="9">
    <location>
        <begin position="285"/>
        <end position="298"/>
    </location>
</feature>
<dbReference type="Pfam" id="PF07798">
    <property type="entry name" value="CCDC90-like"/>
    <property type="match status" value="1"/>
</dbReference>
<dbReference type="Proteomes" id="UP000290900">
    <property type="component" value="Unassembled WGS sequence"/>
</dbReference>
<feature type="region of interest" description="Disordered" evidence="9">
    <location>
        <begin position="43"/>
        <end position="72"/>
    </location>
</feature>
<keyword evidence="4 10" id="KW-1133">Transmembrane helix</keyword>
<feature type="transmembrane region" description="Helical" evidence="10">
    <location>
        <begin position="242"/>
        <end position="261"/>
    </location>
</feature>
<feature type="compositionally biased region" description="Basic and acidic residues" evidence="9">
    <location>
        <begin position="43"/>
        <end position="53"/>
    </location>
</feature>
<feature type="region of interest" description="Disordered" evidence="9">
    <location>
        <begin position="270"/>
        <end position="299"/>
    </location>
</feature>
<dbReference type="InParanoid" id="A0A448YSI8"/>
<name>A0A448YSI8_BRENA</name>
<dbReference type="EMBL" id="CAACVR010000056">
    <property type="protein sequence ID" value="VEU23884.1"/>
    <property type="molecule type" value="Genomic_DNA"/>
</dbReference>
<keyword evidence="7 10" id="KW-0472">Membrane</keyword>
<feature type="compositionally biased region" description="Basic and acidic residues" evidence="9">
    <location>
        <begin position="270"/>
        <end position="284"/>
    </location>
</feature>
<evidence type="ECO:0000256" key="3">
    <source>
        <dbReference type="ARBA" id="ARBA00022692"/>
    </source>
</evidence>
<dbReference type="PANTHER" id="PTHR14360">
    <property type="entry name" value="PROTEIN FMP32, MITOCHONDRIAL"/>
    <property type="match status" value="1"/>
</dbReference>
<protein>
    <submittedName>
        <fullName evidence="11">DEKNAAC104950</fullName>
    </submittedName>
</protein>
<evidence type="ECO:0000256" key="5">
    <source>
        <dbReference type="ARBA" id="ARBA00023054"/>
    </source>
</evidence>
<keyword evidence="3 10" id="KW-0812">Transmembrane</keyword>
<evidence type="ECO:0000256" key="7">
    <source>
        <dbReference type="ARBA" id="ARBA00023136"/>
    </source>
</evidence>
<evidence type="ECO:0000256" key="1">
    <source>
        <dbReference type="ARBA" id="ARBA00004173"/>
    </source>
</evidence>
<feature type="non-terminal residue" evidence="11">
    <location>
        <position position="1"/>
    </location>
</feature>
<dbReference type="PANTHER" id="PTHR14360:SF12">
    <property type="entry name" value="MOZ PROTEIN REPRESENTS A CHROMATIN-ASSOCIATED ACETYLTRANSFERASE"/>
    <property type="match status" value="1"/>
</dbReference>
<dbReference type="Gene3D" id="1.20.5.340">
    <property type="match status" value="1"/>
</dbReference>
<evidence type="ECO:0000256" key="9">
    <source>
        <dbReference type="SAM" id="MobiDB-lite"/>
    </source>
</evidence>
<evidence type="ECO:0000256" key="4">
    <source>
        <dbReference type="ARBA" id="ARBA00022989"/>
    </source>
</evidence>
<feature type="compositionally biased region" description="Low complexity" evidence="9">
    <location>
        <begin position="55"/>
        <end position="64"/>
    </location>
</feature>
<dbReference type="GO" id="GO:0016020">
    <property type="term" value="C:membrane"/>
    <property type="evidence" value="ECO:0007669"/>
    <property type="project" value="UniProtKB-SubCell"/>
</dbReference>
<evidence type="ECO:0000256" key="6">
    <source>
        <dbReference type="ARBA" id="ARBA00023128"/>
    </source>
</evidence>
<evidence type="ECO:0000256" key="8">
    <source>
        <dbReference type="SAM" id="Coils"/>
    </source>
</evidence>
<organism evidence="11 12">
    <name type="scientific">Brettanomyces naardenensis</name>
    <name type="common">Yeast</name>
    <dbReference type="NCBI Taxonomy" id="13370"/>
    <lineage>
        <taxon>Eukaryota</taxon>
        <taxon>Fungi</taxon>
        <taxon>Dikarya</taxon>
        <taxon>Ascomycota</taxon>
        <taxon>Saccharomycotina</taxon>
        <taxon>Pichiomycetes</taxon>
        <taxon>Pichiales</taxon>
        <taxon>Pichiaceae</taxon>
        <taxon>Brettanomyces</taxon>
    </lineage>
</organism>
<sequence>ITTAPNIANAIIEINDEDNFKFLRDANIAGKHELFNIEQYERNQAKEEEDKKGKGASSGSGDQANATSNNTARLDDEDAVIIDTFMDTEDIVNELKSGGFTGPQAEVIMCVAREALQRKMDWLRTELAPKVDLENESYLFQAAHNELLVEVTNAREIALMNLQNSSIILKRLLNNLQDETSTKIQLNDDTIKMELSQFKHENNLQQRSLEIKNTDLNNRIISELMSGLRSNIEQFRWELTRAGIFAIMLLAASILGGWSFAKTKVKNVEERKEKEPELSYRHEPADEESHDYEADWDENVPVQLLGEASRK</sequence>
<keyword evidence="6" id="KW-0496">Mitochondrion</keyword>
<dbReference type="AlphaFoldDB" id="A0A448YSI8"/>
<comment type="subcellular location">
    <subcellularLocation>
        <location evidence="2">Membrane</location>
    </subcellularLocation>
    <subcellularLocation>
        <location evidence="1">Mitochondrion</location>
    </subcellularLocation>
</comment>
<dbReference type="OrthoDB" id="5424147at2759"/>
<keyword evidence="12" id="KW-1185">Reference proteome</keyword>